<sequence>MFSNKNQFPKNSNSYLKKSLRKSLSIILCIFPNQNVK</sequence>
<accession>A0A829D181</accession>
<gene>
    <name evidence="1" type="ORF">LEP1GSC029_2188</name>
</gene>
<dbReference type="Proteomes" id="UP000012329">
    <property type="component" value="Unassembled WGS sequence"/>
</dbReference>
<reference evidence="1 2" key="1">
    <citation type="submission" date="2013-02" db="EMBL/GenBank/DDBJ databases">
        <authorList>
            <person name="Harkins D.M."/>
            <person name="Durkin A.S."/>
            <person name="Brinkac L.M."/>
            <person name="Haft D.H."/>
            <person name="Selengut J.D."/>
            <person name="Sanka R."/>
            <person name="DePew J."/>
            <person name="Purushe J."/>
            <person name="Whelen A.C."/>
            <person name="Vinetz J.M."/>
            <person name="Sutton G.G."/>
            <person name="Nierman W.C."/>
            <person name="Fouts D.E."/>
        </authorList>
    </citation>
    <scope>NUCLEOTIDE SEQUENCE [LARGE SCALE GENOMIC DNA]</scope>
    <source>
        <strain evidence="1 2">2002000626</strain>
    </source>
</reference>
<comment type="caution">
    <text evidence="1">The sequence shown here is derived from an EMBL/GenBank/DDBJ whole genome shotgun (WGS) entry which is preliminary data.</text>
</comment>
<protein>
    <submittedName>
        <fullName evidence="1">Uncharacterized protein</fullName>
    </submittedName>
</protein>
<evidence type="ECO:0000313" key="2">
    <source>
        <dbReference type="Proteomes" id="UP000012329"/>
    </source>
</evidence>
<proteinExistence type="predicted"/>
<dbReference type="EMBL" id="AFJL02000222">
    <property type="protein sequence ID" value="EMY02705.1"/>
    <property type="molecule type" value="Genomic_DNA"/>
</dbReference>
<dbReference type="AlphaFoldDB" id="A0A829D181"/>
<organism evidence="1 2">
    <name type="scientific">Leptospira interrogans str. 2002000626</name>
    <dbReference type="NCBI Taxonomy" id="996803"/>
    <lineage>
        <taxon>Bacteria</taxon>
        <taxon>Pseudomonadati</taxon>
        <taxon>Spirochaetota</taxon>
        <taxon>Spirochaetia</taxon>
        <taxon>Leptospirales</taxon>
        <taxon>Leptospiraceae</taxon>
        <taxon>Leptospira</taxon>
    </lineage>
</organism>
<evidence type="ECO:0000313" key="1">
    <source>
        <dbReference type="EMBL" id="EMY02705.1"/>
    </source>
</evidence>
<name>A0A829D181_LEPIR</name>